<evidence type="ECO:0000256" key="4">
    <source>
        <dbReference type="ARBA" id="ARBA00022989"/>
    </source>
</evidence>
<dbReference type="PANTHER" id="PTHR30572">
    <property type="entry name" value="MEMBRANE COMPONENT OF TRANSPORTER-RELATED"/>
    <property type="match status" value="1"/>
</dbReference>
<dbReference type="InterPro" id="IPR050250">
    <property type="entry name" value="Macrolide_Exporter_MacB"/>
</dbReference>
<feature type="domain" description="ABC3 transporter permease C-terminal" evidence="7">
    <location>
        <begin position="752"/>
        <end position="865"/>
    </location>
</feature>
<evidence type="ECO:0000256" key="6">
    <source>
        <dbReference type="SAM" id="Phobius"/>
    </source>
</evidence>
<dbReference type="InterPro" id="IPR025857">
    <property type="entry name" value="MacB_PCD"/>
</dbReference>
<dbReference type="PANTHER" id="PTHR30572:SF18">
    <property type="entry name" value="ABC-TYPE MACROLIDE FAMILY EXPORT SYSTEM PERMEASE COMPONENT 2"/>
    <property type="match status" value="1"/>
</dbReference>
<evidence type="ECO:0000256" key="2">
    <source>
        <dbReference type="ARBA" id="ARBA00022475"/>
    </source>
</evidence>
<feature type="domain" description="MacB-like periplasmic core" evidence="8">
    <location>
        <begin position="91"/>
        <end position="310"/>
    </location>
</feature>
<dbReference type="NCBIfam" id="NF038404">
    <property type="entry name" value="perm_prefix_2"/>
    <property type="match status" value="1"/>
</dbReference>
<comment type="subcellular location">
    <subcellularLocation>
        <location evidence="1">Cell membrane</location>
        <topology evidence="1">Multi-pass membrane protein</topology>
    </subcellularLocation>
</comment>
<feature type="domain" description="MacB-like periplasmic core" evidence="8">
    <location>
        <begin position="596"/>
        <end position="704"/>
    </location>
</feature>
<evidence type="ECO:0000256" key="5">
    <source>
        <dbReference type="ARBA" id="ARBA00023136"/>
    </source>
</evidence>
<evidence type="ECO:0000256" key="3">
    <source>
        <dbReference type="ARBA" id="ARBA00022692"/>
    </source>
</evidence>
<feature type="transmembrane region" description="Helical" evidence="6">
    <location>
        <begin position="397"/>
        <end position="419"/>
    </location>
</feature>
<feature type="transmembrane region" description="Helical" evidence="6">
    <location>
        <begin position="352"/>
        <end position="372"/>
    </location>
</feature>
<reference evidence="9" key="1">
    <citation type="journal article" date="2023" name="Comput. Struct. Biotechnol. J.">
        <title>Discovery of a novel marine Bacteroidetes with a rich repertoire of carbohydrate-active enzymes.</title>
        <authorList>
            <person name="Chen B."/>
            <person name="Liu G."/>
            <person name="Chen Q."/>
            <person name="Wang H."/>
            <person name="Liu L."/>
            <person name="Tang K."/>
        </authorList>
    </citation>
    <scope>NUCLEOTIDE SEQUENCE</scope>
    <source>
        <strain evidence="9">TK19036</strain>
    </source>
</reference>
<evidence type="ECO:0000256" key="1">
    <source>
        <dbReference type="ARBA" id="ARBA00004651"/>
    </source>
</evidence>
<dbReference type="Pfam" id="PF12704">
    <property type="entry name" value="MacB_PCD"/>
    <property type="match status" value="2"/>
</dbReference>
<keyword evidence="5 6" id="KW-0472">Membrane</keyword>
<feature type="transmembrane region" description="Helical" evidence="6">
    <location>
        <begin position="836"/>
        <end position="858"/>
    </location>
</feature>
<keyword evidence="2" id="KW-1003">Cell membrane</keyword>
<sequence length="872" mass="98461">MIKRFAERFFCWFCHPDYYDEIVGDLEEIYQRRVNQGERSAQWKYLLQVVMLCRPSLMRSFSHHTKPNIAMFRHYFTISSRNLLRHKFYAGINITGLAIGLASFLLISEYVSFETSYDRFFTDAERIYRISTVQMINGEETGKDAMIYQPALAALSEEVPEIENYTVTYKFDELVLRQGENSISEKGVISADTNFLDIFNYQVLQGSPREMLAKPNAMVLTESKARFYFGDQDPLGQTIQVLGSYNRPFEITGVIEDVPENTHYKFGILISDASITDRFDYNSWNNNNYYGFVKLRKQVDVASLVTKLEAFAKKHVAEETKERFVLYPLQDIHLKSDYTYEAEIGGSEKAVMFMRVIALFILLIAWVNYINLATARAVNRAKEVGLRKVVGAHKSQLIGQFVLEALLINLMAAILALLFSELLLPYFNQLVGKPVALHVWQDVSFLSNLLIFFLVGTFASGFYPALVLSGFRPVAVLKGKFRNSRQGATLRKGLVVAQFAASIVLIAATFIVFRQVQFMKVQNPGLSTEYVVGFGVPEVDNDRQEAHRSRVRAFIEELKAHAAIETVGGTSGLPAGGDIGAATNAMHIIGLSEPTDGTTYLQGNDEKFLEAVGLPLLAGRNFDRNRVADTMVVMVNQAFLRRHNVANTERAIGTQVQFGEDTNSKFEIIGVVQDYNRTSLKSSIEPTIYFPYYHPSNLLVKLNPARYQEGVAFLQDTWQKFFPDTPLDYSFLDDRFAALYEQDQRFGEIFGIFSGLAIFIATLGLFGLSSFMATQRTAEVGVRKVLGATVSGIVGLFYQDFLTLLGLAGLVSLPVVYFGMNTWLESYAYRIDFPWLLTLAALVMVMLFALITVGYQIYRVAILNPAKTLRHE</sequence>
<dbReference type="GO" id="GO:0022857">
    <property type="term" value="F:transmembrane transporter activity"/>
    <property type="evidence" value="ECO:0007669"/>
    <property type="project" value="TreeGrafter"/>
</dbReference>
<dbReference type="InterPro" id="IPR003838">
    <property type="entry name" value="ABC3_permease_C"/>
</dbReference>
<protein>
    <submittedName>
        <fullName evidence="9">ABC transporter permease</fullName>
    </submittedName>
</protein>
<dbReference type="EMBL" id="CP120682">
    <property type="protein sequence ID" value="WKN35709.1"/>
    <property type="molecule type" value="Genomic_DNA"/>
</dbReference>
<feature type="domain" description="ABC3 transporter permease C-terminal" evidence="7">
    <location>
        <begin position="356"/>
        <end position="469"/>
    </location>
</feature>
<gene>
    <name evidence="9" type="ORF">K4G66_25400</name>
</gene>
<evidence type="ECO:0000313" key="9">
    <source>
        <dbReference type="EMBL" id="WKN35709.1"/>
    </source>
</evidence>
<dbReference type="GO" id="GO:0005886">
    <property type="term" value="C:plasma membrane"/>
    <property type="evidence" value="ECO:0007669"/>
    <property type="project" value="UniProtKB-SubCell"/>
</dbReference>
<evidence type="ECO:0000259" key="8">
    <source>
        <dbReference type="Pfam" id="PF12704"/>
    </source>
</evidence>
<dbReference type="InterPro" id="IPR047699">
    <property type="entry name" value="Permease_put_prefix"/>
</dbReference>
<dbReference type="AlphaFoldDB" id="A0AA49JFL7"/>
<organism evidence="9">
    <name type="scientific">Roseihalotalea indica</name>
    <dbReference type="NCBI Taxonomy" id="2867963"/>
    <lineage>
        <taxon>Bacteria</taxon>
        <taxon>Pseudomonadati</taxon>
        <taxon>Bacteroidota</taxon>
        <taxon>Cytophagia</taxon>
        <taxon>Cytophagales</taxon>
        <taxon>Catalimonadaceae</taxon>
        <taxon>Roseihalotalea</taxon>
    </lineage>
</organism>
<feature type="transmembrane region" description="Helical" evidence="6">
    <location>
        <begin position="449"/>
        <end position="471"/>
    </location>
</feature>
<keyword evidence="4 6" id="KW-1133">Transmembrane helix</keyword>
<proteinExistence type="predicted"/>
<name>A0AA49JFL7_9BACT</name>
<accession>A0AA49JFL7</accession>
<feature type="transmembrane region" description="Helical" evidence="6">
    <location>
        <begin position="749"/>
        <end position="768"/>
    </location>
</feature>
<reference evidence="9" key="2">
    <citation type="journal article" date="2024" name="Antonie Van Leeuwenhoek">
        <title>Roseihalotalea indica gen. nov., sp. nov., a halophilic Bacteroidetes from mesopelagic Southwest Indian Ocean with higher carbohydrate metabolic potential.</title>
        <authorList>
            <person name="Chen B."/>
            <person name="Zhang M."/>
            <person name="Lin D."/>
            <person name="Ye J."/>
            <person name="Tang K."/>
        </authorList>
    </citation>
    <scope>NUCLEOTIDE SEQUENCE</scope>
    <source>
        <strain evidence="9">TK19036</strain>
    </source>
</reference>
<evidence type="ECO:0000259" key="7">
    <source>
        <dbReference type="Pfam" id="PF02687"/>
    </source>
</evidence>
<keyword evidence="3 6" id="KW-0812">Transmembrane</keyword>
<feature type="transmembrane region" description="Helical" evidence="6">
    <location>
        <begin position="88"/>
        <end position="107"/>
    </location>
</feature>
<dbReference type="Pfam" id="PF02687">
    <property type="entry name" value="FtsX"/>
    <property type="match status" value="2"/>
</dbReference>
<feature type="transmembrane region" description="Helical" evidence="6">
    <location>
        <begin position="492"/>
        <end position="513"/>
    </location>
</feature>